<dbReference type="OrthoDB" id="9807574at2"/>
<dbReference type="RefSeq" id="WP_111277744.1">
    <property type="nucleotide sequence ID" value="NZ_QFYS01000010.1"/>
</dbReference>
<dbReference type="GO" id="GO:0055085">
    <property type="term" value="P:transmembrane transport"/>
    <property type="evidence" value="ECO:0007669"/>
    <property type="project" value="TreeGrafter"/>
</dbReference>
<dbReference type="InterPro" id="IPR011250">
    <property type="entry name" value="OMP/PagP_B-barrel"/>
</dbReference>
<dbReference type="GO" id="GO:0019867">
    <property type="term" value="C:outer membrane"/>
    <property type="evidence" value="ECO:0007669"/>
    <property type="project" value="InterPro"/>
</dbReference>
<evidence type="ECO:0000313" key="3">
    <source>
        <dbReference type="EMBL" id="RAK62804.1"/>
    </source>
</evidence>
<evidence type="ECO:0000313" key="4">
    <source>
        <dbReference type="Proteomes" id="UP000249524"/>
    </source>
</evidence>
<comment type="caution">
    <text evidence="3">The sequence shown here is derived from an EMBL/GenBank/DDBJ whole genome shotgun (WGS) entry which is preliminary data.</text>
</comment>
<dbReference type="Gene3D" id="2.40.160.20">
    <property type="match status" value="1"/>
</dbReference>
<reference evidence="3 4" key="1">
    <citation type="submission" date="2018-05" db="EMBL/GenBank/DDBJ databases">
        <authorList>
            <person name="Lanie J.A."/>
            <person name="Ng W.-L."/>
            <person name="Kazmierczak K.M."/>
            <person name="Andrzejewski T.M."/>
            <person name="Davidsen T.M."/>
            <person name="Wayne K.J."/>
            <person name="Tettelin H."/>
            <person name="Glass J.I."/>
            <person name="Rusch D."/>
            <person name="Podicherti R."/>
            <person name="Tsui H.-C.T."/>
            <person name="Winkler M.E."/>
        </authorList>
    </citation>
    <scope>NUCLEOTIDE SEQUENCE [LARGE SCALE GENOMIC DNA]</scope>
    <source>
        <strain evidence="3 4">BUT-10</strain>
    </source>
</reference>
<name>A0A328BAU0_9CAUL</name>
<proteinExistence type="inferred from homology"/>
<evidence type="ECO:0008006" key="5">
    <source>
        <dbReference type="Google" id="ProtNLM"/>
    </source>
</evidence>
<feature type="chain" id="PRO_5016324512" description="OmpW family protein" evidence="2">
    <location>
        <begin position="23"/>
        <end position="215"/>
    </location>
</feature>
<dbReference type="PROSITE" id="PS51257">
    <property type="entry name" value="PROKAR_LIPOPROTEIN"/>
    <property type="match status" value="1"/>
</dbReference>
<protein>
    <recommendedName>
        <fullName evidence="5">OmpW family protein</fullName>
    </recommendedName>
</protein>
<dbReference type="PANTHER" id="PTHR36920">
    <property type="match status" value="1"/>
</dbReference>
<evidence type="ECO:0000256" key="2">
    <source>
        <dbReference type="SAM" id="SignalP"/>
    </source>
</evidence>
<dbReference type="SUPFAM" id="SSF56925">
    <property type="entry name" value="OMPA-like"/>
    <property type="match status" value="1"/>
</dbReference>
<dbReference type="Pfam" id="PF03922">
    <property type="entry name" value="OmpW"/>
    <property type="match status" value="1"/>
</dbReference>
<accession>A0A328BAU0</accession>
<dbReference type="EMBL" id="QFYS01000010">
    <property type="protein sequence ID" value="RAK62804.1"/>
    <property type="molecule type" value="Genomic_DNA"/>
</dbReference>
<feature type="signal peptide" evidence="2">
    <location>
        <begin position="1"/>
        <end position="22"/>
    </location>
</feature>
<dbReference type="InterPro" id="IPR005618">
    <property type="entry name" value="OMPW"/>
</dbReference>
<organism evidence="3 4">
    <name type="scientific">Phenylobacterium kunshanense</name>
    <dbReference type="NCBI Taxonomy" id="1445034"/>
    <lineage>
        <taxon>Bacteria</taxon>
        <taxon>Pseudomonadati</taxon>
        <taxon>Pseudomonadota</taxon>
        <taxon>Alphaproteobacteria</taxon>
        <taxon>Caulobacterales</taxon>
        <taxon>Caulobacteraceae</taxon>
        <taxon>Phenylobacterium</taxon>
    </lineage>
</organism>
<sequence>MNTKIFAAAAVAALACAGVAQAQDFAPKAKGDIMLNVRITDVAPQGTDPITTLAGAATGLRADASYDVMPTIGLTYFFTDNIAAEVIAGTTNHSVKAKGPGVDLKIKETWVLPPIVSLQYHFAPQSRVSPYVGAGINYMLFYSGEDKNGFALKIKDGFGTALQAGVDVALQGKWSLNLDAKKVFFDTKAVDNINGVKTKVTLDPWVLSAGFGYRF</sequence>
<dbReference type="AlphaFoldDB" id="A0A328BAU0"/>
<keyword evidence="2" id="KW-0732">Signal</keyword>
<dbReference type="PANTHER" id="PTHR36920:SF1">
    <property type="entry name" value="OUTER MEMBRANE PROTEIN W"/>
    <property type="match status" value="1"/>
</dbReference>
<dbReference type="Proteomes" id="UP000249524">
    <property type="component" value="Unassembled WGS sequence"/>
</dbReference>
<gene>
    <name evidence="3" type="ORF">DJ019_18280</name>
</gene>
<keyword evidence="4" id="KW-1185">Reference proteome</keyword>
<comment type="similarity">
    <text evidence="1">Belongs to the OmpW/AlkL family.</text>
</comment>
<evidence type="ECO:0000256" key="1">
    <source>
        <dbReference type="ARBA" id="ARBA00009330"/>
    </source>
</evidence>